<evidence type="ECO:0000313" key="9">
    <source>
        <dbReference type="EMBL" id="SCM56269.1"/>
    </source>
</evidence>
<comment type="similarity">
    <text evidence="1">Belongs to the isochorismatase family.</text>
</comment>
<dbReference type="GO" id="GO:0019363">
    <property type="term" value="P:pyridine nucleotide biosynthetic process"/>
    <property type="evidence" value="ECO:0007669"/>
    <property type="project" value="UniProtKB-KW"/>
</dbReference>
<keyword evidence="10" id="KW-1185">Reference proteome</keyword>
<keyword evidence="4 9" id="KW-0378">Hydrolase</keyword>
<evidence type="ECO:0000256" key="5">
    <source>
        <dbReference type="ARBA" id="ARBA00037900"/>
    </source>
</evidence>
<dbReference type="EC" id="3.5.1.19" evidence="6"/>
<dbReference type="EMBL" id="LT608328">
    <property type="protein sequence ID" value="SCM56269.1"/>
    <property type="molecule type" value="Genomic_DNA"/>
</dbReference>
<organism evidence="9 10">
    <name type="scientific">Petrimonas mucosa</name>
    <dbReference type="NCBI Taxonomy" id="1642646"/>
    <lineage>
        <taxon>Bacteria</taxon>
        <taxon>Pseudomonadati</taxon>
        <taxon>Bacteroidota</taxon>
        <taxon>Bacteroidia</taxon>
        <taxon>Bacteroidales</taxon>
        <taxon>Dysgonomonadaceae</taxon>
        <taxon>Petrimonas</taxon>
    </lineage>
</organism>
<dbReference type="GO" id="GO:0046872">
    <property type="term" value="F:metal ion binding"/>
    <property type="evidence" value="ECO:0007669"/>
    <property type="project" value="UniProtKB-KW"/>
</dbReference>
<dbReference type="GO" id="GO:0008936">
    <property type="term" value="F:nicotinamidase activity"/>
    <property type="evidence" value="ECO:0007669"/>
    <property type="project" value="UniProtKB-EC"/>
</dbReference>
<dbReference type="RefSeq" id="WP_071136268.1">
    <property type="nucleotide sequence ID" value="NZ_JAQVII010000091.1"/>
</dbReference>
<dbReference type="Pfam" id="PF00857">
    <property type="entry name" value="Isochorismatase"/>
    <property type="match status" value="1"/>
</dbReference>
<evidence type="ECO:0000256" key="4">
    <source>
        <dbReference type="ARBA" id="ARBA00022801"/>
    </source>
</evidence>
<dbReference type="STRING" id="1642646.ING2E5A_0800"/>
<evidence type="ECO:0000313" key="10">
    <source>
        <dbReference type="Proteomes" id="UP000178485"/>
    </source>
</evidence>
<evidence type="ECO:0000256" key="1">
    <source>
        <dbReference type="ARBA" id="ARBA00006336"/>
    </source>
</evidence>
<keyword evidence="3" id="KW-0479">Metal-binding</keyword>
<dbReference type="Gene3D" id="3.40.50.850">
    <property type="entry name" value="Isochorismatase-like"/>
    <property type="match status" value="1"/>
</dbReference>
<comment type="pathway">
    <text evidence="5">Cofactor biosynthesis; nicotinate biosynthesis; nicotinate from nicotinamide: step 1/1.</text>
</comment>
<evidence type="ECO:0000256" key="3">
    <source>
        <dbReference type="ARBA" id="ARBA00022723"/>
    </source>
</evidence>
<gene>
    <name evidence="9" type="primary">pncA</name>
    <name evidence="9" type="ORF">ING2E5A_0800</name>
</gene>
<protein>
    <recommendedName>
        <fullName evidence="6">nicotinamidase</fullName>
        <ecNumber evidence="6">3.5.1.19</ecNumber>
    </recommendedName>
    <alternativeName>
        <fullName evidence="7">Nicotinamide deamidase</fullName>
    </alternativeName>
</protein>
<dbReference type="KEGG" id="pmuc:ING2E5A_0800"/>
<dbReference type="SUPFAM" id="SSF52499">
    <property type="entry name" value="Isochorismatase-like hydrolases"/>
    <property type="match status" value="1"/>
</dbReference>
<dbReference type="InterPro" id="IPR036380">
    <property type="entry name" value="Isochorismatase-like_sf"/>
</dbReference>
<dbReference type="Proteomes" id="UP000178485">
    <property type="component" value="Chromosome i"/>
</dbReference>
<evidence type="ECO:0000256" key="7">
    <source>
        <dbReference type="ARBA" id="ARBA00043224"/>
    </source>
</evidence>
<accession>A0A1G4G509</accession>
<evidence type="ECO:0000256" key="2">
    <source>
        <dbReference type="ARBA" id="ARBA00022642"/>
    </source>
</evidence>
<sequence>MNQAGKSDRAKRALLIVDVQNDFCQGGALGVKDGDNVVPVINSIIDKFDIVISSQDWHPEESIHFRKWPPHCIAGTHGADFHPGLKSDKISLKLRKGTDNVDDGYSAFEATNVSLAGFLQENEISTLYICGLTTDYCVKTTALDAVNLGFHTYVITDAIKPVNVRPGDDKRALDEMYLNGCILVESDHLPA</sequence>
<dbReference type="InterPro" id="IPR000868">
    <property type="entry name" value="Isochorismatase-like_dom"/>
</dbReference>
<reference evidence="9 10" key="1">
    <citation type="submission" date="2016-08" db="EMBL/GenBank/DDBJ databases">
        <authorList>
            <person name="Seilhamer J.J."/>
        </authorList>
    </citation>
    <scope>NUCLEOTIDE SEQUENCE [LARGE SCALE GENOMIC DNA]</scope>
    <source>
        <strain evidence="9">ING2-E5A</strain>
    </source>
</reference>
<dbReference type="PANTHER" id="PTHR11080">
    <property type="entry name" value="PYRAZINAMIDASE/NICOTINAMIDASE"/>
    <property type="match status" value="1"/>
</dbReference>
<proteinExistence type="inferred from homology"/>
<keyword evidence="2" id="KW-0662">Pyridine nucleotide biosynthesis</keyword>
<feature type="domain" description="Isochorismatase-like" evidence="8">
    <location>
        <begin position="13"/>
        <end position="185"/>
    </location>
</feature>
<dbReference type="CDD" id="cd01011">
    <property type="entry name" value="nicotinamidase"/>
    <property type="match status" value="1"/>
</dbReference>
<dbReference type="AlphaFoldDB" id="A0A1G4G509"/>
<name>A0A1G4G509_9BACT</name>
<dbReference type="InterPro" id="IPR052347">
    <property type="entry name" value="Isochorismatase_Nicotinamidase"/>
</dbReference>
<dbReference type="PANTHER" id="PTHR11080:SF2">
    <property type="entry name" value="LD05707P"/>
    <property type="match status" value="1"/>
</dbReference>
<evidence type="ECO:0000259" key="8">
    <source>
        <dbReference type="Pfam" id="PF00857"/>
    </source>
</evidence>
<evidence type="ECO:0000256" key="6">
    <source>
        <dbReference type="ARBA" id="ARBA00039017"/>
    </source>
</evidence>